<organism evidence="1 2">
    <name type="scientific">Halapricum desulfuricans</name>
    <dbReference type="NCBI Taxonomy" id="2841257"/>
    <lineage>
        <taxon>Archaea</taxon>
        <taxon>Methanobacteriati</taxon>
        <taxon>Methanobacteriota</taxon>
        <taxon>Stenosarchaea group</taxon>
        <taxon>Halobacteria</taxon>
        <taxon>Halobacteriales</taxon>
        <taxon>Haloarculaceae</taxon>
        <taxon>Halapricum</taxon>
    </lineage>
</organism>
<proteinExistence type="predicted"/>
<accession>A0A897N6Y1</accession>
<dbReference type="Proteomes" id="UP000663525">
    <property type="component" value="Chromosome"/>
</dbReference>
<reference evidence="1" key="1">
    <citation type="submission" date="2020-11" db="EMBL/GenBank/DDBJ databases">
        <title>Carbohydrate-dependent, anaerobic sulfur respiration: A novel catabolism in halophilic archaea.</title>
        <authorList>
            <person name="Sorokin D.Y."/>
            <person name="Messina E."/>
            <person name="Smedile F."/>
            <person name="La Cono V."/>
            <person name="Hallsworth J.E."/>
            <person name="Yakimov M.M."/>
        </authorList>
    </citation>
    <scope>NUCLEOTIDE SEQUENCE</scope>
    <source>
        <strain evidence="1">HSR12-1</strain>
    </source>
</reference>
<dbReference type="EMBL" id="CP064787">
    <property type="protein sequence ID" value="QSG06953.1"/>
    <property type="molecule type" value="Genomic_DNA"/>
</dbReference>
<protein>
    <submittedName>
        <fullName evidence="1">Uncharacterized protein</fullName>
    </submittedName>
</protein>
<evidence type="ECO:0000313" key="1">
    <source>
        <dbReference type="EMBL" id="QSG06953.1"/>
    </source>
</evidence>
<evidence type="ECO:0000313" key="2">
    <source>
        <dbReference type="Proteomes" id="UP000663525"/>
    </source>
</evidence>
<sequence length="87" mass="9380">MEAVDSHSDSLESLFDVVPVVIGKMTAQIVTREGSQVATSIDEKLCVADIVFLSEAVKKCRPQKHLISDVRTRASPSLMPRGPSRGG</sequence>
<dbReference type="AlphaFoldDB" id="A0A897N6Y1"/>
<gene>
    <name evidence="1" type="ORF">HSR121_2633</name>
</gene>
<name>A0A897N6Y1_9EURY</name>